<dbReference type="PANTHER" id="PTHR32309:SF32">
    <property type="entry name" value="TYROSINE-PROTEIN KINASE ETK-RELATED"/>
    <property type="match status" value="1"/>
</dbReference>
<feature type="non-terminal residue" evidence="1">
    <location>
        <position position="1"/>
    </location>
</feature>
<organism evidence="1 2">
    <name type="scientific">Halomonas flagellata</name>
    <dbReference type="NCBI Taxonomy" id="2920385"/>
    <lineage>
        <taxon>Bacteria</taxon>
        <taxon>Pseudomonadati</taxon>
        <taxon>Pseudomonadota</taxon>
        <taxon>Gammaproteobacteria</taxon>
        <taxon>Oceanospirillales</taxon>
        <taxon>Halomonadaceae</taxon>
        <taxon>Halomonas</taxon>
    </lineage>
</organism>
<dbReference type="GO" id="GO:0004715">
    <property type="term" value="F:non-membrane spanning protein tyrosine kinase activity"/>
    <property type="evidence" value="ECO:0007669"/>
    <property type="project" value="UniProtKB-EC"/>
</dbReference>
<evidence type="ECO:0000313" key="2">
    <source>
        <dbReference type="Proteomes" id="UP001202117"/>
    </source>
</evidence>
<dbReference type="InterPro" id="IPR050445">
    <property type="entry name" value="Bact_polysacc_biosynth/exp"/>
</dbReference>
<dbReference type="EMBL" id="JAKVPY010000049">
    <property type="protein sequence ID" value="MCH4565534.1"/>
    <property type="molecule type" value="Genomic_DNA"/>
</dbReference>
<keyword evidence="2" id="KW-1185">Reference proteome</keyword>
<keyword evidence="1" id="KW-0808">Transferase</keyword>
<sequence length="90" mass="9750">SRFLDAVGERYDLVIVDTPPVLAVTDAAVIGAQCGTTLLVARFQVNPLREVQLAVRRLETAGVTVKGAILNAIERKAATRYGYSYGYSYS</sequence>
<proteinExistence type="predicted"/>
<dbReference type="PANTHER" id="PTHR32309">
    <property type="entry name" value="TYROSINE-PROTEIN KINASE"/>
    <property type="match status" value="1"/>
</dbReference>
<protein>
    <submittedName>
        <fullName evidence="1">Tyrosine-protein kinase</fullName>
        <ecNumber evidence="1">2.7.10.2</ecNumber>
    </submittedName>
</protein>
<dbReference type="SUPFAM" id="SSF52540">
    <property type="entry name" value="P-loop containing nucleoside triphosphate hydrolases"/>
    <property type="match status" value="1"/>
</dbReference>
<dbReference type="Gene3D" id="3.40.50.300">
    <property type="entry name" value="P-loop containing nucleotide triphosphate hydrolases"/>
    <property type="match status" value="1"/>
</dbReference>
<comment type="caution">
    <text evidence="1">The sequence shown here is derived from an EMBL/GenBank/DDBJ whole genome shotgun (WGS) entry which is preliminary data.</text>
</comment>
<evidence type="ECO:0000313" key="1">
    <source>
        <dbReference type="EMBL" id="MCH4565534.1"/>
    </source>
</evidence>
<gene>
    <name evidence="1" type="ORF">MKP05_20765</name>
</gene>
<name>A0ABS9S0C8_9GAMM</name>
<dbReference type="InterPro" id="IPR027417">
    <property type="entry name" value="P-loop_NTPase"/>
</dbReference>
<reference evidence="1 2" key="1">
    <citation type="submission" date="2022-02" db="EMBL/GenBank/DDBJ databases">
        <title>Halomonas fukangensis sp. nov., a halophilic bacterium isolated from a bulk soil of Kalidium foliatum at Fukang.</title>
        <authorList>
            <person name="Huang Y."/>
        </authorList>
    </citation>
    <scope>NUCLEOTIDE SEQUENCE [LARGE SCALE GENOMIC DNA]</scope>
    <source>
        <strain evidence="1 2">EGI 63088</strain>
    </source>
</reference>
<dbReference type="EC" id="2.7.10.2" evidence="1"/>
<keyword evidence="1" id="KW-0418">Kinase</keyword>
<dbReference type="Proteomes" id="UP001202117">
    <property type="component" value="Unassembled WGS sequence"/>
</dbReference>
<accession>A0ABS9S0C8</accession>